<dbReference type="PANTHER" id="PTHR43244:SF1">
    <property type="entry name" value="5,10-METHYLENETETRAHYDROMETHANOPTERIN REDUCTASE"/>
    <property type="match status" value="1"/>
</dbReference>
<dbReference type="SUPFAM" id="SSF51679">
    <property type="entry name" value="Bacterial luciferase-like"/>
    <property type="match status" value="1"/>
</dbReference>
<evidence type="ECO:0000313" key="5">
    <source>
        <dbReference type="Proteomes" id="UP000218505"/>
    </source>
</evidence>
<dbReference type="Pfam" id="PF00296">
    <property type="entry name" value="Bac_luciferase"/>
    <property type="match status" value="1"/>
</dbReference>
<evidence type="ECO:0000259" key="3">
    <source>
        <dbReference type="Pfam" id="PF00296"/>
    </source>
</evidence>
<keyword evidence="5" id="KW-1185">Reference proteome</keyword>
<dbReference type="AlphaFoldDB" id="A0A290Z8J5"/>
<feature type="domain" description="Luciferase-like" evidence="3">
    <location>
        <begin position="23"/>
        <end position="258"/>
    </location>
</feature>
<sequence length="283" mass="29826">MRIGTHQAGPPAPGERPEDLPVDSAWTNQMPGGWDPLALLAAHGPGELELGTAIVPTYPRHPVALATQALTTQALVGGRLTLGIGPSHAWHVTDQLGLPYTSPAAHTREYLEVLRPLLRGEHVRHAGEHFTVDIRLDQPVAPPPVLLSALGPRMLRVARDLADGVLATWCTPELVERHLAPALGEGARIVVSAMVVLTDDPDAARAQVEEAFGAASRMPAYRALLDRGGLAGVGDTAVVGSEEQVLAQLTRLRDAGATDLVLAVLGPPADRARVHEVADGLRG</sequence>
<evidence type="ECO:0000256" key="2">
    <source>
        <dbReference type="SAM" id="MobiDB-lite"/>
    </source>
</evidence>
<dbReference type="RefSeq" id="WP_096495140.1">
    <property type="nucleotide sequence ID" value="NZ_CP023445.1"/>
</dbReference>
<dbReference type="InterPro" id="IPR011251">
    <property type="entry name" value="Luciferase-like_dom"/>
</dbReference>
<evidence type="ECO:0000256" key="1">
    <source>
        <dbReference type="ARBA" id="ARBA00023002"/>
    </source>
</evidence>
<dbReference type="InterPro" id="IPR050564">
    <property type="entry name" value="F420-G6PD/mer"/>
</dbReference>
<dbReference type="InterPro" id="IPR019910">
    <property type="entry name" value="Lucif-like_OxRdtase_MSMEG_4879"/>
</dbReference>
<evidence type="ECO:0000313" key="4">
    <source>
        <dbReference type="EMBL" id="ATE55305.1"/>
    </source>
</evidence>
<feature type="region of interest" description="Disordered" evidence="2">
    <location>
        <begin position="1"/>
        <end position="27"/>
    </location>
</feature>
<organism evidence="4 5">
    <name type="scientific">Actinosynnema pretiosum</name>
    <dbReference type="NCBI Taxonomy" id="42197"/>
    <lineage>
        <taxon>Bacteria</taxon>
        <taxon>Bacillati</taxon>
        <taxon>Actinomycetota</taxon>
        <taxon>Actinomycetes</taxon>
        <taxon>Pseudonocardiales</taxon>
        <taxon>Pseudonocardiaceae</taxon>
        <taxon>Actinosynnema</taxon>
    </lineage>
</organism>
<dbReference type="EMBL" id="CP023445">
    <property type="protein sequence ID" value="ATE55305.1"/>
    <property type="molecule type" value="Genomic_DNA"/>
</dbReference>
<proteinExistence type="predicted"/>
<dbReference type="PANTHER" id="PTHR43244">
    <property type="match status" value="1"/>
</dbReference>
<dbReference type="Gene3D" id="3.20.20.30">
    <property type="entry name" value="Luciferase-like domain"/>
    <property type="match status" value="1"/>
</dbReference>
<gene>
    <name evidence="4" type="ORF">CNX65_20130</name>
</gene>
<name>A0A290Z8J5_9PSEU</name>
<dbReference type="KEGG" id="apre:CNX65_20130"/>
<dbReference type="CDD" id="cd01097">
    <property type="entry name" value="Tetrahydromethanopterin_reductase"/>
    <property type="match status" value="1"/>
</dbReference>
<dbReference type="InterPro" id="IPR036661">
    <property type="entry name" value="Luciferase-like_sf"/>
</dbReference>
<protein>
    <submittedName>
        <fullName evidence="4">LLM class F420-dependent oxidoreductase</fullName>
    </submittedName>
</protein>
<keyword evidence="1" id="KW-0560">Oxidoreductase</keyword>
<dbReference type="GO" id="GO:0016705">
    <property type="term" value="F:oxidoreductase activity, acting on paired donors, with incorporation or reduction of molecular oxygen"/>
    <property type="evidence" value="ECO:0007669"/>
    <property type="project" value="InterPro"/>
</dbReference>
<dbReference type="Proteomes" id="UP000218505">
    <property type="component" value="Chromosome"/>
</dbReference>
<reference evidence="4" key="1">
    <citation type="submission" date="2017-09" db="EMBL/GenBank/DDBJ databases">
        <title>Complete Genome Sequence of ansamitocin-producing Bacterium Actinosynnema pretiosum X47.</title>
        <authorList>
            <person name="Cao G."/>
            <person name="Zong G."/>
            <person name="Zhong C."/>
            <person name="Fu J."/>
        </authorList>
    </citation>
    <scope>NUCLEOTIDE SEQUENCE [LARGE SCALE GENOMIC DNA]</scope>
    <source>
        <strain evidence="4">X47</strain>
    </source>
</reference>
<accession>A0A290Z8J5</accession>
<dbReference type="NCBIfam" id="TIGR03564">
    <property type="entry name" value="F420_MSMEG_4879"/>
    <property type="match status" value="1"/>
</dbReference>